<evidence type="ECO:0000256" key="1">
    <source>
        <dbReference type="ARBA" id="ARBA00004123"/>
    </source>
</evidence>
<dbReference type="SUPFAM" id="SSF50891">
    <property type="entry name" value="Cyclophilin-like"/>
    <property type="match status" value="1"/>
</dbReference>
<feature type="compositionally biased region" description="Basic and acidic residues" evidence="8">
    <location>
        <begin position="194"/>
        <end position="204"/>
    </location>
</feature>
<feature type="region of interest" description="Disordered" evidence="8">
    <location>
        <begin position="164"/>
        <end position="233"/>
    </location>
</feature>
<sequence length="377" mass="43278">QVLLKTTAGDIDIELWSKEAPKACRNFIQLCLEAYYDNTIFHRVVPGFIVQGGDPTGTGSGGESIYGAPFKDEFHSRLRFNRRGLVAMANAGSHDNGSQFFFTLGRADELNNKHTIFGKVTGDTVYNMLRLSEVDIDDDERPHNPHKIKSCEVLFNPFDDIIPREIKRPKKEKPEEEVKKLKPKGTNMKGKSKSSHDLLKDDPHLSSVPVVESEKGDAADLDDDGEDESAEHDEYIDGDEKNLMRERILEKEKWRRNHPPSLCLYLDYWIQLSRITQAYTSWYYYGFLDSSLSCVSSAFLLLTRHNVYFTLQTHSLNGSPGCLFFYEMTVNFFNPYFFLFPASRVKTNKTIPFYFLSLLPSYLFLNTYHLASHLPLH</sequence>
<evidence type="ECO:0000256" key="8">
    <source>
        <dbReference type="SAM" id="MobiDB-lite"/>
    </source>
</evidence>
<evidence type="ECO:0000256" key="3">
    <source>
        <dbReference type="ARBA" id="ARBA00023242"/>
    </source>
</evidence>
<reference evidence="11 12" key="1">
    <citation type="journal article" date="2012" name="Nature">
        <title>The bonobo genome compared with the chimpanzee and human genomes.</title>
        <authorList>
            <person name="Prufer K."/>
            <person name="Munch K."/>
            <person name="Hellmann I."/>
            <person name="Akagi K."/>
            <person name="Miller J.R."/>
            <person name="Walenz B."/>
            <person name="Koren S."/>
            <person name="Sutton G."/>
            <person name="Kodira C."/>
            <person name="Winer R."/>
            <person name="Knight J.R."/>
            <person name="Mullikin J.C."/>
            <person name="Meader S.J."/>
            <person name="Ponting C.P."/>
            <person name="Lunter G."/>
            <person name="Higashino S."/>
            <person name="Hobolth A."/>
            <person name="Dutheil J."/>
            <person name="Karakoc E."/>
            <person name="Alkan C."/>
            <person name="Sajjadian S."/>
            <person name="Catacchio C.R."/>
            <person name="Ventura M."/>
            <person name="Marques-Bonet T."/>
            <person name="Eichler E.E."/>
            <person name="Andre C."/>
            <person name="Atencia R."/>
            <person name="Mugisha L."/>
            <person name="Junhold J."/>
            <person name="Patterson N."/>
            <person name="Siebauer M."/>
            <person name="Good J.M."/>
            <person name="Fischer A."/>
            <person name="Ptak S.E."/>
            <person name="Lachmann M."/>
            <person name="Symer D.E."/>
            <person name="Mailund T."/>
            <person name="Schierup M.H."/>
            <person name="Andres A.M."/>
            <person name="Kelso J."/>
            <person name="Paabo S."/>
        </authorList>
    </citation>
    <scope>NUCLEOTIDE SEQUENCE [LARGE SCALE GENOMIC DNA]</scope>
</reference>
<comment type="subunit">
    <text evidence="7">Part of the activated spliceosome B/catalytic step 1 spliceosome, one of the forms of the spliceosome which has a well-formed active site but still cannot catalyze the branching reaction and is composed at least of 52 proteins, the U2, U5 and U6 snRNAs and the pre-mRNA. Recruited during early steps of activated spliceosome B maturation, it is probably one of the first proteins released from this complex as he matures to the spliceosome C complex. Component of the minor spliceosome, which splices U12-type introns.</text>
</comment>
<feature type="transmembrane region" description="Helical" evidence="9">
    <location>
        <begin position="282"/>
        <end position="303"/>
    </location>
</feature>
<keyword evidence="9" id="KW-0472">Membrane</keyword>
<dbReference type="PROSITE" id="PS50072">
    <property type="entry name" value="CSA_PPIASE_2"/>
    <property type="match status" value="1"/>
</dbReference>
<dbReference type="Gene3D" id="2.40.100.10">
    <property type="entry name" value="Cyclophilin-like"/>
    <property type="match status" value="1"/>
</dbReference>
<keyword evidence="9" id="KW-0812">Transmembrane</keyword>
<comment type="subcellular location">
    <subcellularLocation>
        <location evidence="1">Nucleus</location>
    </subcellularLocation>
</comment>
<keyword evidence="3" id="KW-0539">Nucleus</keyword>
<dbReference type="InterPro" id="IPR002130">
    <property type="entry name" value="Cyclophilin-type_PPIase_dom"/>
</dbReference>
<accession>A0A2R9AV02</accession>
<name>A0A2R9AV02_PANPA</name>
<protein>
    <recommendedName>
        <fullName evidence="4">Spliceosome-associated protein CWC27 homolog</fullName>
    </recommendedName>
    <alternativeName>
        <fullName evidence="5">Probable inactive peptidyl-prolyl cis-trans isomerase CWC27 homolog</fullName>
    </alternativeName>
</protein>
<dbReference type="EMBL" id="AJFE02096503">
    <property type="status" value="NOT_ANNOTATED_CDS"/>
    <property type="molecule type" value="Genomic_DNA"/>
</dbReference>
<comment type="function">
    <text evidence="6">As part of the spliceosome, plays a role in pre-mRNA splicing. Probable inactive PPIase with no peptidyl-prolyl cis-trans isomerase activity. As a component of the minor spliceosome, involved in the splicing of U12-type introns in pre-mRNAs.</text>
</comment>
<evidence type="ECO:0000256" key="4">
    <source>
        <dbReference type="ARBA" id="ARBA00040027"/>
    </source>
</evidence>
<evidence type="ECO:0000256" key="9">
    <source>
        <dbReference type="SAM" id="Phobius"/>
    </source>
</evidence>
<dbReference type="GO" id="GO:0006457">
    <property type="term" value="P:protein folding"/>
    <property type="evidence" value="ECO:0007669"/>
    <property type="project" value="InterPro"/>
</dbReference>
<dbReference type="PRINTS" id="PR00153">
    <property type="entry name" value="CSAPPISMRASE"/>
</dbReference>
<evidence type="ECO:0000313" key="11">
    <source>
        <dbReference type="Ensembl" id="ENSPPAP00000018759.1"/>
    </source>
</evidence>
<dbReference type="GeneTree" id="ENSGT00940000155967"/>
<reference evidence="11" key="3">
    <citation type="submission" date="2025-09" db="UniProtKB">
        <authorList>
            <consortium name="Ensembl"/>
        </authorList>
    </citation>
    <scope>IDENTIFICATION</scope>
</reference>
<dbReference type="EMBL" id="AJFE02096505">
    <property type="status" value="NOT_ANNOTATED_CDS"/>
    <property type="molecule type" value="Genomic_DNA"/>
</dbReference>
<dbReference type="Proteomes" id="UP000240080">
    <property type="component" value="Chromosome 5"/>
</dbReference>
<feature type="transmembrane region" description="Helical" evidence="9">
    <location>
        <begin position="323"/>
        <end position="341"/>
    </location>
</feature>
<evidence type="ECO:0000313" key="12">
    <source>
        <dbReference type="Proteomes" id="UP000240080"/>
    </source>
</evidence>
<feature type="compositionally biased region" description="Basic and acidic residues" evidence="8">
    <location>
        <begin position="164"/>
        <end position="180"/>
    </location>
</feature>
<gene>
    <name evidence="11" type="primary">CWC27</name>
</gene>
<feature type="domain" description="PPIase cyclophilin-type" evidence="10">
    <location>
        <begin position="1"/>
        <end position="153"/>
    </location>
</feature>
<evidence type="ECO:0000256" key="5">
    <source>
        <dbReference type="ARBA" id="ARBA00042090"/>
    </source>
</evidence>
<dbReference type="InterPro" id="IPR044666">
    <property type="entry name" value="Cyclophilin_A-like"/>
</dbReference>
<dbReference type="Bgee" id="ENSPPAG00000032408">
    <property type="expression patterns" value="Expressed in heart and 6 other cell types or tissues"/>
</dbReference>
<feature type="transmembrane region" description="Helical" evidence="9">
    <location>
        <begin position="353"/>
        <end position="371"/>
    </location>
</feature>
<evidence type="ECO:0000259" key="10">
    <source>
        <dbReference type="PROSITE" id="PS50072"/>
    </source>
</evidence>
<evidence type="ECO:0000256" key="6">
    <source>
        <dbReference type="ARBA" id="ARBA00045218"/>
    </source>
</evidence>
<dbReference type="EMBL" id="AJFE02096501">
    <property type="status" value="NOT_ANNOTATED_CDS"/>
    <property type="molecule type" value="Genomic_DNA"/>
</dbReference>
<dbReference type="PANTHER" id="PTHR45625">
    <property type="entry name" value="PEPTIDYL-PROLYL CIS-TRANS ISOMERASE-RELATED"/>
    <property type="match status" value="1"/>
</dbReference>
<dbReference type="AlphaFoldDB" id="A0A2R9AV02"/>
<dbReference type="PANTHER" id="PTHR45625:SF6">
    <property type="entry name" value="SPLICEOSOME-ASSOCIATED PROTEIN CWC27 HOMOLOG"/>
    <property type="match status" value="1"/>
</dbReference>
<dbReference type="GO" id="GO:0003755">
    <property type="term" value="F:peptidyl-prolyl cis-trans isomerase activity"/>
    <property type="evidence" value="ECO:0007669"/>
    <property type="project" value="InterPro"/>
</dbReference>
<dbReference type="EMBL" id="AJFE02096502">
    <property type="status" value="NOT_ANNOTATED_CDS"/>
    <property type="molecule type" value="Genomic_DNA"/>
</dbReference>
<dbReference type="EMBL" id="AJFE02096506">
    <property type="status" value="NOT_ANNOTATED_CDS"/>
    <property type="molecule type" value="Genomic_DNA"/>
</dbReference>
<keyword evidence="12" id="KW-1185">Reference proteome</keyword>
<dbReference type="PROSITE" id="PS00170">
    <property type="entry name" value="CSA_PPIASE_1"/>
    <property type="match status" value="1"/>
</dbReference>
<comment type="similarity">
    <text evidence="2">Belongs to the cyclophilin-type PPIase family.</text>
</comment>
<dbReference type="Pfam" id="PF00160">
    <property type="entry name" value="Pro_isomerase"/>
    <property type="match status" value="1"/>
</dbReference>
<dbReference type="EMBL" id="AJFE02096507">
    <property type="status" value="NOT_ANNOTATED_CDS"/>
    <property type="molecule type" value="Genomic_DNA"/>
</dbReference>
<dbReference type="Ensembl" id="ENSPPAT00000041501.1">
    <property type="protein sequence ID" value="ENSPPAP00000018759.1"/>
    <property type="gene ID" value="ENSPPAG00000032408.1"/>
</dbReference>
<evidence type="ECO:0000256" key="7">
    <source>
        <dbReference type="ARBA" id="ARBA00046368"/>
    </source>
</evidence>
<dbReference type="CDD" id="cd01925">
    <property type="entry name" value="cyclophilin_CeCYP16-like"/>
    <property type="match status" value="1"/>
</dbReference>
<dbReference type="FunFam" id="2.40.100.10:FF:000007">
    <property type="entry name" value="Peptidyl-prolyl cis-trans isomerase CWC27 homolog"/>
    <property type="match status" value="1"/>
</dbReference>
<dbReference type="InterPro" id="IPR029000">
    <property type="entry name" value="Cyclophilin-like_dom_sf"/>
</dbReference>
<keyword evidence="9" id="KW-1133">Transmembrane helix</keyword>
<feature type="compositionally biased region" description="Acidic residues" evidence="8">
    <location>
        <begin position="219"/>
        <end position="231"/>
    </location>
</feature>
<dbReference type="EMBL" id="AJFE02096504">
    <property type="status" value="NOT_ANNOTATED_CDS"/>
    <property type="molecule type" value="Genomic_DNA"/>
</dbReference>
<evidence type="ECO:0000256" key="2">
    <source>
        <dbReference type="ARBA" id="ARBA00007365"/>
    </source>
</evidence>
<reference evidence="11" key="2">
    <citation type="submission" date="2025-08" db="UniProtKB">
        <authorList>
            <consortium name="Ensembl"/>
        </authorList>
    </citation>
    <scope>IDENTIFICATION</scope>
</reference>
<dbReference type="EMBL" id="AJFE02096508">
    <property type="status" value="NOT_ANNOTATED_CDS"/>
    <property type="molecule type" value="Genomic_DNA"/>
</dbReference>
<organism evidence="11 12">
    <name type="scientific">Pan paniscus</name>
    <name type="common">Pygmy chimpanzee</name>
    <name type="synonym">Bonobo</name>
    <dbReference type="NCBI Taxonomy" id="9597"/>
    <lineage>
        <taxon>Eukaryota</taxon>
        <taxon>Metazoa</taxon>
        <taxon>Chordata</taxon>
        <taxon>Craniata</taxon>
        <taxon>Vertebrata</taxon>
        <taxon>Euteleostomi</taxon>
        <taxon>Mammalia</taxon>
        <taxon>Eutheria</taxon>
        <taxon>Euarchontoglires</taxon>
        <taxon>Primates</taxon>
        <taxon>Haplorrhini</taxon>
        <taxon>Catarrhini</taxon>
        <taxon>Hominidae</taxon>
        <taxon>Pan</taxon>
    </lineage>
</organism>
<dbReference type="GO" id="GO:0071013">
    <property type="term" value="C:catalytic step 2 spliceosome"/>
    <property type="evidence" value="ECO:0007669"/>
    <property type="project" value="TreeGrafter"/>
</dbReference>
<proteinExistence type="inferred from homology"/>
<dbReference type="InterPro" id="IPR020892">
    <property type="entry name" value="Cyclophilin-type_PPIase_CS"/>
</dbReference>